<gene>
    <name evidence="1" type="ORF">SAMN05444362_101488</name>
</gene>
<evidence type="ECO:0000313" key="2">
    <source>
        <dbReference type="Proteomes" id="UP000184480"/>
    </source>
</evidence>
<sequence length="132" mass="15730">MLQQRKKDYLQRLIEEFFAKLQQLRQSQESADKEEQKEIIGDCLSFFQSHFGTKQSDTAAMIIEKIADAELLEQYAKILLTKYEIVDLKEIDQLYIALDLVRYLEVYDKTYSWDRTILKEDLLRILDTPDEN</sequence>
<dbReference type="Proteomes" id="UP000184480">
    <property type="component" value="Unassembled WGS sequence"/>
</dbReference>
<dbReference type="STRING" id="1346286.SAMN05444362_101488"/>
<dbReference type="EMBL" id="FQUC01000001">
    <property type="protein sequence ID" value="SHE50860.1"/>
    <property type="molecule type" value="Genomic_DNA"/>
</dbReference>
<reference evidence="2" key="1">
    <citation type="submission" date="2016-11" db="EMBL/GenBank/DDBJ databases">
        <authorList>
            <person name="Varghese N."/>
            <person name="Submissions S."/>
        </authorList>
    </citation>
    <scope>NUCLEOTIDE SEQUENCE [LARGE SCALE GENOMIC DNA]</scope>
    <source>
        <strain evidence="2">DSM 27370</strain>
    </source>
</reference>
<evidence type="ECO:0000313" key="1">
    <source>
        <dbReference type="EMBL" id="SHE50860.1"/>
    </source>
</evidence>
<accession>A0A1M4U2K7</accession>
<dbReference type="RefSeq" id="WP_062175562.1">
    <property type="nucleotide sequence ID" value="NZ_BBXL01000001.1"/>
</dbReference>
<proteinExistence type="predicted"/>
<name>A0A1M4U2K7_9BACT</name>
<organism evidence="1 2">
    <name type="scientific">Dysgonomonas macrotermitis</name>
    <dbReference type="NCBI Taxonomy" id="1346286"/>
    <lineage>
        <taxon>Bacteria</taxon>
        <taxon>Pseudomonadati</taxon>
        <taxon>Bacteroidota</taxon>
        <taxon>Bacteroidia</taxon>
        <taxon>Bacteroidales</taxon>
        <taxon>Dysgonomonadaceae</taxon>
        <taxon>Dysgonomonas</taxon>
    </lineage>
</organism>
<protein>
    <submittedName>
        <fullName evidence="1">Uncharacterized protein</fullName>
    </submittedName>
</protein>
<dbReference type="OrthoDB" id="997009at2"/>
<dbReference type="AlphaFoldDB" id="A0A1M4U2K7"/>
<keyword evidence="2" id="KW-1185">Reference proteome</keyword>